<evidence type="ECO:0000313" key="2">
    <source>
        <dbReference type="Proteomes" id="UP000504637"/>
    </source>
</evidence>
<reference evidence="3" key="2">
    <citation type="submission" date="2020-04" db="EMBL/GenBank/DDBJ databases">
        <authorList>
            <consortium name="NCBI Genome Project"/>
        </authorList>
    </citation>
    <scope>NUCLEOTIDE SEQUENCE</scope>
    <source>
        <strain evidence="3">CBS 342.82</strain>
    </source>
</reference>
<evidence type="ECO:0000313" key="3">
    <source>
        <dbReference type="RefSeq" id="XP_033455833.1"/>
    </source>
</evidence>
<reference evidence="3" key="3">
    <citation type="submission" date="2025-08" db="UniProtKB">
        <authorList>
            <consortium name="RefSeq"/>
        </authorList>
    </citation>
    <scope>IDENTIFICATION</scope>
    <source>
        <strain evidence="3">CBS 342.82</strain>
    </source>
</reference>
<dbReference type="RefSeq" id="XP_033455833.1">
    <property type="nucleotide sequence ID" value="XM_033601923.1"/>
</dbReference>
<dbReference type="GeneID" id="54359723"/>
<proteinExistence type="predicted"/>
<dbReference type="InterPro" id="IPR031348">
    <property type="entry name" value="PigL_N"/>
</dbReference>
<reference evidence="3" key="1">
    <citation type="submission" date="2020-01" db="EMBL/GenBank/DDBJ databases">
        <authorList>
            <consortium name="DOE Joint Genome Institute"/>
            <person name="Haridas S."/>
            <person name="Albert R."/>
            <person name="Binder M."/>
            <person name="Bloem J."/>
            <person name="Labutti K."/>
            <person name="Salamov A."/>
            <person name="Andreopoulos B."/>
            <person name="Baker S.E."/>
            <person name="Barry K."/>
            <person name="Bills G."/>
            <person name="Bluhm B.H."/>
            <person name="Cannon C."/>
            <person name="Castanera R."/>
            <person name="Culley D.E."/>
            <person name="Daum C."/>
            <person name="Ezra D."/>
            <person name="Gonzalez J.B."/>
            <person name="Henrissat B."/>
            <person name="Kuo A."/>
            <person name="Liang C."/>
            <person name="Lipzen A."/>
            <person name="Lutzoni F."/>
            <person name="Magnuson J."/>
            <person name="Mondo S."/>
            <person name="Nolan M."/>
            <person name="Ohm R."/>
            <person name="Pangilinan J."/>
            <person name="Park H.-J."/>
            <person name="Ramirez L."/>
            <person name="Alfaro M."/>
            <person name="Sun H."/>
            <person name="Tritt A."/>
            <person name="Yoshinaga Y."/>
            <person name="Zwiers L.-H."/>
            <person name="Turgeon B.G."/>
            <person name="Goodwin S.B."/>
            <person name="Spatafora J.W."/>
            <person name="Crous P.W."/>
            <person name="Grigoriev I.V."/>
        </authorList>
    </citation>
    <scope>NUCLEOTIDE SEQUENCE</scope>
    <source>
        <strain evidence="3">CBS 342.82</strain>
    </source>
</reference>
<dbReference type="Pfam" id="PF17111">
    <property type="entry name" value="PigL_N"/>
    <property type="match status" value="1"/>
</dbReference>
<accession>A0A6J3LW02</accession>
<feature type="domain" description="Azaphilone pigments biosynthesis cluster protein L N-terminal" evidence="1">
    <location>
        <begin position="2"/>
        <end position="210"/>
    </location>
</feature>
<dbReference type="Proteomes" id="UP000504637">
    <property type="component" value="Unplaced"/>
</dbReference>
<dbReference type="OrthoDB" id="5068804at2759"/>
<dbReference type="AlphaFoldDB" id="A0A6J3LW02"/>
<organism evidence="3">
    <name type="scientific">Dissoconium aciculare CBS 342.82</name>
    <dbReference type="NCBI Taxonomy" id="1314786"/>
    <lineage>
        <taxon>Eukaryota</taxon>
        <taxon>Fungi</taxon>
        <taxon>Dikarya</taxon>
        <taxon>Ascomycota</taxon>
        <taxon>Pezizomycotina</taxon>
        <taxon>Dothideomycetes</taxon>
        <taxon>Dothideomycetidae</taxon>
        <taxon>Mycosphaerellales</taxon>
        <taxon>Dissoconiaceae</taxon>
        <taxon>Dissoconium</taxon>
    </lineage>
</organism>
<sequence length="376" mass="41911">MADPLSIASSVVALVTFGLQTSKILRTTIESFQNRTKTIRDLRIDVLALFGALEELNEAVEDGTAEFDRLKLPLYSCAILCSDFNGMIHKCTSRTSDSKGSFRDWTKLHFRGNDIETFRTTLAGYKSTIQVAIGAINLRSMRVTQSCLDDYRILIQDAKADLQAHLASIEDRLSLDPLLQATLDLTITKFADPQHLQQEKSSALQCLQICSDVSNYIEMRQESVANVPDDSAHLIYQSPVTTTRSSTPSSKGMTAATLDYCHRQVNMTKHGVQSRLNSLEDALESRQANPTHASEKERIQECMSLCDEALRESTQFRQNTYEDITTGEDSDQLMISTVGELISARNVSAGARSTQVFGQLSNESLQMFFQTRAKPR</sequence>
<name>A0A6J3LW02_9PEZI</name>
<evidence type="ECO:0000259" key="1">
    <source>
        <dbReference type="Pfam" id="PF17111"/>
    </source>
</evidence>
<keyword evidence="2" id="KW-1185">Reference proteome</keyword>
<protein>
    <recommendedName>
        <fullName evidence="1">Azaphilone pigments biosynthesis cluster protein L N-terminal domain-containing protein</fullName>
    </recommendedName>
</protein>
<gene>
    <name evidence="3" type="ORF">K489DRAFT_326648</name>
</gene>